<evidence type="ECO:0000313" key="3">
    <source>
        <dbReference type="EMBL" id="CAI9287311.1"/>
    </source>
</evidence>
<protein>
    <recommendedName>
        <fullName evidence="2">Arabidopsis retrotransposon Orf1 C-terminal domain-containing protein</fullName>
    </recommendedName>
</protein>
<keyword evidence="4" id="KW-1185">Reference proteome</keyword>
<proteinExistence type="predicted"/>
<feature type="domain" description="Arabidopsis retrotransposon Orf1 C-terminal" evidence="2">
    <location>
        <begin position="30"/>
        <end position="202"/>
    </location>
</feature>
<sequence>MSTSIKCSVATRGKAPARNQNDAPDIPRFRDAKAAENYMKSLPRKVASTKFVCKSTHISLGVLEGVTKLFCNIMWENLLNLMAHTYELHTRDFIADCGLDNEKKIVAFQLLGDQRYIDFTTINDILGLLSSNTSTVFDVLPAEFNNETFWMEITGGIFSCAGWDKATPIIHPCLHIAHRILVCTVFSRKEVGQVIKNELFFLWCMTRRENPPTPDFASFFFYKCALMRTKASGDICISGFVTLLACGLDIELPDEYQPVDNKTLLDERALTNMHYIFRRSRSNFTWYCPQGGGYLALPDPRVSNLIPHDRTQWRLARTITQSVNEDALQVQDGVEMHTDEESNDEPTHGPQQAQPQAPPRYYPLPPNVTERFKTLCVSNQIMSQQMHHMWEWHQLQKRFENVTLPLPYPYPPPIHPYPPPPYPQYPYPTPDPHV</sequence>
<organism evidence="3 4">
    <name type="scientific">Lactuca saligna</name>
    <name type="common">Willowleaf lettuce</name>
    <dbReference type="NCBI Taxonomy" id="75948"/>
    <lineage>
        <taxon>Eukaryota</taxon>
        <taxon>Viridiplantae</taxon>
        <taxon>Streptophyta</taxon>
        <taxon>Embryophyta</taxon>
        <taxon>Tracheophyta</taxon>
        <taxon>Spermatophyta</taxon>
        <taxon>Magnoliopsida</taxon>
        <taxon>eudicotyledons</taxon>
        <taxon>Gunneridae</taxon>
        <taxon>Pentapetalae</taxon>
        <taxon>asterids</taxon>
        <taxon>campanulids</taxon>
        <taxon>Asterales</taxon>
        <taxon>Asteraceae</taxon>
        <taxon>Cichorioideae</taxon>
        <taxon>Cichorieae</taxon>
        <taxon>Lactucinae</taxon>
        <taxon>Lactuca</taxon>
    </lineage>
</organism>
<dbReference type="AlphaFoldDB" id="A0AA35Z7R3"/>
<dbReference type="EMBL" id="OX465081">
    <property type="protein sequence ID" value="CAI9287311.1"/>
    <property type="molecule type" value="Genomic_DNA"/>
</dbReference>
<name>A0AA35Z7R3_LACSI</name>
<accession>A0AA35Z7R3</accession>
<evidence type="ECO:0000313" key="4">
    <source>
        <dbReference type="Proteomes" id="UP001177003"/>
    </source>
</evidence>
<evidence type="ECO:0000259" key="2">
    <source>
        <dbReference type="Pfam" id="PF03078"/>
    </source>
</evidence>
<dbReference type="Proteomes" id="UP001177003">
    <property type="component" value="Chromosome 5"/>
</dbReference>
<reference evidence="3" key="1">
    <citation type="submission" date="2023-04" db="EMBL/GenBank/DDBJ databases">
        <authorList>
            <person name="Vijverberg K."/>
            <person name="Xiong W."/>
            <person name="Schranz E."/>
        </authorList>
    </citation>
    <scope>NUCLEOTIDE SEQUENCE</scope>
</reference>
<evidence type="ECO:0000256" key="1">
    <source>
        <dbReference type="SAM" id="MobiDB-lite"/>
    </source>
</evidence>
<dbReference type="Pfam" id="PF03078">
    <property type="entry name" value="ATHILA"/>
    <property type="match status" value="1"/>
</dbReference>
<feature type="region of interest" description="Disordered" evidence="1">
    <location>
        <begin position="336"/>
        <end position="364"/>
    </location>
</feature>
<feature type="region of interest" description="Disordered" evidence="1">
    <location>
        <begin position="1"/>
        <end position="26"/>
    </location>
</feature>
<dbReference type="InterPro" id="IPR004312">
    <property type="entry name" value="ATHILA_Orf1_C"/>
</dbReference>
<gene>
    <name evidence="3" type="ORF">LSALG_LOCUS26678</name>
</gene>